<evidence type="ECO:0000256" key="10">
    <source>
        <dbReference type="PIRNR" id="PIRNR000108"/>
    </source>
</evidence>
<dbReference type="GO" id="GO:0005829">
    <property type="term" value="C:cytosol"/>
    <property type="evidence" value="ECO:0007669"/>
    <property type="project" value="TreeGrafter"/>
</dbReference>
<dbReference type="PIRSF" id="PIRSF000108">
    <property type="entry name" value="IDH_NADP"/>
    <property type="match status" value="1"/>
</dbReference>
<dbReference type="NCBIfam" id="TIGR00127">
    <property type="entry name" value="nadp_idh_euk"/>
    <property type="match status" value="1"/>
</dbReference>
<comment type="cofactor">
    <cofactor evidence="10 13">
        <name>Mg(2+)</name>
        <dbReference type="ChEBI" id="CHEBI:18420"/>
    </cofactor>
    <cofactor evidence="10 13">
        <name>Mn(2+)</name>
        <dbReference type="ChEBI" id="CHEBI:29035"/>
    </cofactor>
    <text evidence="10 13">Binds 1 Mg(2+) or Mn(2+) ion per subunit.</text>
</comment>
<feature type="binding site" evidence="13">
    <location>
        <position position="274"/>
    </location>
    <ligand>
        <name>Mn(2+)</name>
        <dbReference type="ChEBI" id="CHEBI:29035"/>
    </ligand>
</feature>
<dbReference type="GO" id="GO:0000287">
    <property type="term" value="F:magnesium ion binding"/>
    <property type="evidence" value="ECO:0007669"/>
    <property type="project" value="InterPro"/>
</dbReference>
<feature type="binding site" evidence="13">
    <location>
        <position position="251"/>
    </location>
    <ligand>
        <name>Mn(2+)</name>
        <dbReference type="ChEBI" id="CHEBI:29035"/>
    </ligand>
</feature>
<dbReference type="PROSITE" id="PS00470">
    <property type="entry name" value="IDH_IMDH"/>
    <property type="match status" value="1"/>
</dbReference>
<evidence type="ECO:0000256" key="6">
    <source>
        <dbReference type="ARBA" id="ARBA00022842"/>
    </source>
</evidence>
<dbReference type="GO" id="GO:0005777">
    <property type="term" value="C:peroxisome"/>
    <property type="evidence" value="ECO:0007669"/>
    <property type="project" value="TreeGrafter"/>
</dbReference>
<feature type="site" description="Critical for catalysis" evidence="11">
    <location>
        <position position="211"/>
    </location>
</feature>
<dbReference type="Proteomes" id="UP000694867">
    <property type="component" value="Unplaced"/>
</dbReference>
<keyword evidence="8 10" id="KW-0560">Oxidoreductase</keyword>
<feature type="binding site" evidence="14">
    <location>
        <begin position="309"/>
        <end position="314"/>
    </location>
    <ligand>
        <name>NADP(+)</name>
        <dbReference type="ChEBI" id="CHEBI:58349"/>
    </ligand>
</feature>
<comment type="similarity">
    <text evidence="2 10">Belongs to the isocitrate and isopropylmalate dehydrogenases family.</text>
</comment>
<feature type="binding site" evidence="14">
    <location>
        <position position="259"/>
    </location>
    <ligand>
        <name>NADP(+)</name>
        <dbReference type="ChEBI" id="CHEBI:58349"/>
    </ligand>
</feature>
<dbReference type="EC" id="1.1.1.42" evidence="10"/>
<dbReference type="FunFam" id="3.40.718.10:FF:000002">
    <property type="entry name" value="Isocitrate dehydrogenase [NADP]"/>
    <property type="match status" value="1"/>
</dbReference>
<feature type="binding site" evidence="14">
    <location>
        <begin position="75"/>
        <end position="77"/>
    </location>
    <ligand>
        <name>NADP(+)</name>
        <dbReference type="ChEBI" id="CHEBI:58349"/>
    </ligand>
</feature>
<dbReference type="GeneID" id="100901795"/>
<keyword evidence="3" id="KW-0329">Glyoxylate bypass</keyword>
<dbReference type="AlphaFoldDB" id="A0AAJ6VZR1"/>
<dbReference type="InterPro" id="IPR019818">
    <property type="entry name" value="IsoCit/isopropylmalate_DH_CS"/>
</dbReference>
<dbReference type="PANTHER" id="PTHR11822">
    <property type="entry name" value="NADP-SPECIFIC ISOCITRATE DEHYDROGENASE"/>
    <property type="match status" value="1"/>
</dbReference>
<evidence type="ECO:0000256" key="3">
    <source>
        <dbReference type="ARBA" id="ARBA00022435"/>
    </source>
</evidence>
<feature type="site" description="Critical for catalysis" evidence="11">
    <location>
        <position position="139"/>
    </location>
</feature>
<keyword evidence="4 10" id="KW-0816">Tricarboxylic acid cycle</keyword>
<evidence type="ECO:0000256" key="4">
    <source>
        <dbReference type="ARBA" id="ARBA00022532"/>
    </source>
</evidence>
<dbReference type="GO" id="GO:0004450">
    <property type="term" value="F:isocitrate dehydrogenase (NADP+) activity"/>
    <property type="evidence" value="ECO:0007669"/>
    <property type="project" value="UniProtKB-EC"/>
</dbReference>
<accession>A0AAJ6VZR1</accession>
<evidence type="ECO:0000256" key="7">
    <source>
        <dbReference type="ARBA" id="ARBA00022857"/>
    </source>
</evidence>
<gene>
    <name evidence="17" type="primary">LOC100901795</name>
</gene>
<dbReference type="InterPro" id="IPR004790">
    <property type="entry name" value="Isocitrate_DH_NADP"/>
</dbReference>
<evidence type="ECO:0000256" key="11">
    <source>
        <dbReference type="PIRSR" id="PIRSR000108-1"/>
    </source>
</evidence>
<keyword evidence="16" id="KW-1185">Reference proteome</keyword>
<evidence type="ECO:0000256" key="8">
    <source>
        <dbReference type="ARBA" id="ARBA00023002"/>
    </source>
</evidence>
<dbReference type="GO" id="GO:0006102">
    <property type="term" value="P:isocitrate metabolic process"/>
    <property type="evidence" value="ECO:0007669"/>
    <property type="project" value="InterPro"/>
</dbReference>
<evidence type="ECO:0000256" key="13">
    <source>
        <dbReference type="PIRSR" id="PIRSR000108-3"/>
    </source>
</evidence>
<dbReference type="CTD" id="44291"/>
<evidence type="ECO:0000313" key="17">
    <source>
        <dbReference type="RefSeq" id="XP_003747615.1"/>
    </source>
</evidence>
<keyword evidence="7 10" id="KW-0521">NADP</keyword>
<feature type="binding site" evidence="12">
    <location>
        <begin position="94"/>
        <end position="100"/>
    </location>
    <ligand>
        <name>D-threo-isocitrate</name>
        <dbReference type="ChEBI" id="CHEBI:15562"/>
    </ligand>
</feature>
<comment type="catalytic activity">
    <reaction evidence="10">
        <text>D-threo-isocitrate + NADP(+) = 2-oxoglutarate + CO2 + NADPH</text>
        <dbReference type="Rhea" id="RHEA:19629"/>
        <dbReference type="ChEBI" id="CHEBI:15562"/>
        <dbReference type="ChEBI" id="CHEBI:16526"/>
        <dbReference type="ChEBI" id="CHEBI:16810"/>
        <dbReference type="ChEBI" id="CHEBI:57783"/>
        <dbReference type="ChEBI" id="CHEBI:58349"/>
        <dbReference type="EC" id="1.1.1.42"/>
    </reaction>
</comment>
<dbReference type="PANTHER" id="PTHR11822:SF21">
    <property type="entry name" value="ISOCITRATE DEHYDROGENASE [NADP], MITOCHONDRIAL"/>
    <property type="match status" value="1"/>
</dbReference>
<dbReference type="Gene3D" id="3.40.718.10">
    <property type="entry name" value="Isopropylmalate Dehydrogenase"/>
    <property type="match status" value="1"/>
</dbReference>
<evidence type="ECO:0000256" key="1">
    <source>
        <dbReference type="ARBA" id="ARBA00001936"/>
    </source>
</evidence>
<dbReference type="GO" id="GO:0006097">
    <property type="term" value="P:glyoxylate cycle"/>
    <property type="evidence" value="ECO:0007669"/>
    <property type="project" value="UniProtKB-KW"/>
</dbReference>
<dbReference type="GO" id="GO:0006739">
    <property type="term" value="P:NADP+ metabolic process"/>
    <property type="evidence" value="ECO:0007669"/>
    <property type="project" value="TreeGrafter"/>
</dbReference>
<evidence type="ECO:0000256" key="5">
    <source>
        <dbReference type="ARBA" id="ARBA00022723"/>
    </source>
</evidence>
<keyword evidence="9 10" id="KW-0464">Manganese</keyword>
<dbReference type="KEGG" id="goe:100901795"/>
<feature type="binding site" evidence="12">
    <location>
        <position position="77"/>
    </location>
    <ligand>
        <name>D-threo-isocitrate</name>
        <dbReference type="ChEBI" id="CHEBI:15562"/>
    </ligand>
</feature>
<comment type="cofactor">
    <cofactor evidence="1">
        <name>Mn(2+)</name>
        <dbReference type="ChEBI" id="CHEBI:29035"/>
    </cofactor>
</comment>
<name>A0AAJ6VZR1_9ACAR</name>
<feature type="binding site" evidence="14">
    <location>
        <position position="327"/>
    </location>
    <ligand>
        <name>NADP(+)</name>
        <dbReference type="ChEBI" id="CHEBI:58349"/>
    </ligand>
</feature>
<reference evidence="17" key="1">
    <citation type="submission" date="2025-08" db="UniProtKB">
        <authorList>
            <consortium name="RefSeq"/>
        </authorList>
    </citation>
    <scope>IDENTIFICATION</scope>
</reference>
<dbReference type="InterPro" id="IPR024084">
    <property type="entry name" value="IsoPropMal-DH-like_dom"/>
</dbReference>
<feature type="binding site" evidence="14">
    <location>
        <position position="82"/>
    </location>
    <ligand>
        <name>NADP(+)</name>
        <dbReference type="ChEBI" id="CHEBI:58349"/>
    </ligand>
</feature>
<dbReference type="RefSeq" id="XP_003747615.1">
    <property type="nucleotide sequence ID" value="XM_003747567.2"/>
</dbReference>
<organism evidence="16 17">
    <name type="scientific">Galendromus occidentalis</name>
    <name type="common">western predatory mite</name>
    <dbReference type="NCBI Taxonomy" id="34638"/>
    <lineage>
        <taxon>Eukaryota</taxon>
        <taxon>Metazoa</taxon>
        <taxon>Ecdysozoa</taxon>
        <taxon>Arthropoda</taxon>
        <taxon>Chelicerata</taxon>
        <taxon>Arachnida</taxon>
        <taxon>Acari</taxon>
        <taxon>Parasitiformes</taxon>
        <taxon>Mesostigmata</taxon>
        <taxon>Gamasina</taxon>
        <taxon>Phytoseioidea</taxon>
        <taxon>Phytoseiidae</taxon>
        <taxon>Typhlodrominae</taxon>
        <taxon>Galendromus</taxon>
    </lineage>
</organism>
<dbReference type="GO" id="GO:0006099">
    <property type="term" value="P:tricarboxylic acid cycle"/>
    <property type="evidence" value="ECO:0007669"/>
    <property type="project" value="UniProtKB-KW"/>
</dbReference>
<evidence type="ECO:0000256" key="14">
    <source>
        <dbReference type="PIRSR" id="PIRSR000108-4"/>
    </source>
</evidence>
<dbReference type="Pfam" id="PF00180">
    <property type="entry name" value="Iso_dh"/>
    <property type="match status" value="1"/>
</dbReference>
<feature type="binding site" evidence="12">
    <location>
        <position position="132"/>
    </location>
    <ligand>
        <name>D-threo-isocitrate</name>
        <dbReference type="ChEBI" id="CHEBI:15562"/>
    </ligand>
</feature>
<evidence type="ECO:0000313" key="16">
    <source>
        <dbReference type="Proteomes" id="UP000694867"/>
    </source>
</evidence>
<dbReference type="GO" id="GO:0051287">
    <property type="term" value="F:NAD binding"/>
    <property type="evidence" value="ECO:0007669"/>
    <property type="project" value="InterPro"/>
</dbReference>
<evidence type="ECO:0000256" key="12">
    <source>
        <dbReference type="PIRSR" id="PIRSR000108-2"/>
    </source>
</evidence>
<dbReference type="SUPFAM" id="SSF53659">
    <property type="entry name" value="Isocitrate/Isopropylmalate dehydrogenase-like"/>
    <property type="match status" value="1"/>
</dbReference>
<evidence type="ECO:0000256" key="9">
    <source>
        <dbReference type="ARBA" id="ARBA00023211"/>
    </source>
</evidence>
<keyword evidence="6 10" id="KW-0460">Magnesium</keyword>
<evidence type="ECO:0000259" key="15">
    <source>
        <dbReference type="SMART" id="SM01329"/>
    </source>
</evidence>
<feature type="domain" description="Isopropylmalate dehydrogenase-like" evidence="15">
    <location>
        <begin position="9"/>
        <end position="401"/>
    </location>
</feature>
<evidence type="ECO:0000256" key="2">
    <source>
        <dbReference type="ARBA" id="ARBA00007769"/>
    </source>
</evidence>
<proteinExistence type="inferred from homology"/>
<protein>
    <recommendedName>
        <fullName evidence="10">Isocitrate dehydrogenase [NADP]</fullName>
        <ecNumber evidence="10">1.1.1.42</ecNumber>
    </recommendedName>
</protein>
<dbReference type="NCBIfam" id="NF006156">
    <property type="entry name" value="PRK08299.1"/>
    <property type="match status" value="1"/>
</dbReference>
<dbReference type="GO" id="GO:0005739">
    <property type="term" value="C:mitochondrion"/>
    <property type="evidence" value="ECO:0007669"/>
    <property type="project" value="TreeGrafter"/>
</dbReference>
<keyword evidence="5 10" id="KW-0479">Metal-binding</keyword>
<dbReference type="SMART" id="SM01329">
    <property type="entry name" value="Iso_dh"/>
    <property type="match status" value="1"/>
</dbReference>
<sequence length="411" mass="46195">MADKIKCGPVVDILGDEMTRIIWDIIKEKLIFPFLDVELHTYDLGMENRDATDDQVTIDCANAIKKYNVGIKCATITPDEARVEEFKLKKMWRSPNGTIRNILGGTVFREAIVCKNVPRLVPGWQKPIVIGRHAFGDQYKATDFVVPGDGKLQITFSGDDGRTISHEVFHFKGTGGVAMAMYNTDESIVEFARASMKYALDRKLPLYLSTKNTILKKYDGRFKDLFQDVYEKEFKSQYEAAGLWYEHRLIDDMVAYCMKSEGGFVWSCKNYDGDVQSDSVAQGFGSLGLMTSVLICPDGKTVEAEAAHGTVTRHYRMHQQGKETSTNPVASIFAWTQGLAHRAKLDSNEKLAKFSSALEAVCVETIEAGFMTKDLALCIKGSLDKIERSDYLNTFEFLDKIAENLKKKLSQ</sequence>
<feature type="binding site" evidence="12">
    <location>
        <position position="109"/>
    </location>
    <ligand>
        <name>D-threo-isocitrate</name>
        <dbReference type="ChEBI" id="CHEBI:15562"/>
    </ligand>
</feature>